<feature type="compositionally biased region" description="Basic and acidic residues" evidence="1">
    <location>
        <begin position="393"/>
        <end position="402"/>
    </location>
</feature>
<reference evidence="2" key="1">
    <citation type="submission" date="2020-02" db="EMBL/GenBank/DDBJ databases">
        <authorList>
            <person name="Meier V. D."/>
        </authorList>
    </citation>
    <scope>NUCLEOTIDE SEQUENCE</scope>
    <source>
        <strain evidence="2">AVDCRST_MAG79</strain>
    </source>
</reference>
<feature type="compositionally biased region" description="Basic residues" evidence="1">
    <location>
        <begin position="140"/>
        <end position="153"/>
    </location>
</feature>
<sequence>GPPRGTRHLVRRRLRDLRRHRRRGDARRRLHAAAAGPGGRGRGRSGAPGGDRQAARPPLRASARCRRRRVRLGRGHAPAAARSVHRLPVARRARGRRALDGRFLQRCRPAPVERRARLRRDATAAGVTGAGRRDPTWRRDHGHRRTRGVRPRRGGGGPASDRSCRLPRPGQTALAEGRAGDLDPADPAPRRRARGPLPGRRPGPRAGDGRARRALLDGRGRPGRAPLGRGPPCPGAGARPRPPGQPGRPRRGGRGRVQRLPRRRAGGADRGRPRQAREAHGGARRRRHDAARRGRRRPDRLERRDRGRGAAGAAPRDRGRQPHLRQDVGAGDRAPGERGSAPADRVALPDVRGPRPERRGGAAAGADPQRPRDRPRRRADPRRAAGAAVAARRPPDAAARRL</sequence>
<protein>
    <submittedName>
        <fullName evidence="2">Uncharacterized protein</fullName>
    </submittedName>
</protein>
<evidence type="ECO:0000313" key="2">
    <source>
        <dbReference type="EMBL" id="CAA9554209.1"/>
    </source>
</evidence>
<feature type="compositionally biased region" description="Low complexity" evidence="1">
    <location>
        <begin position="50"/>
        <end position="62"/>
    </location>
</feature>
<proteinExistence type="predicted"/>
<gene>
    <name evidence="2" type="ORF">AVDCRST_MAG79-2952</name>
</gene>
<organism evidence="2">
    <name type="scientific">uncultured Thermoleophilia bacterium</name>
    <dbReference type="NCBI Taxonomy" id="1497501"/>
    <lineage>
        <taxon>Bacteria</taxon>
        <taxon>Bacillati</taxon>
        <taxon>Actinomycetota</taxon>
        <taxon>Thermoleophilia</taxon>
        <taxon>environmental samples</taxon>
    </lineage>
</organism>
<name>A0A6J4UR33_9ACTN</name>
<dbReference type="AlphaFoldDB" id="A0A6J4UR33"/>
<feature type="compositionally biased region" description="Basic and acidic residues" evidence="1">
    <location>
        <begin position="266"/>
        <end position="281"/>
    </location>
</feature>
<feature type="compositionally biased region" description="Basic and acidic residues" evidence="1">
    <location>
        <begin position="207"/>
        <end position="220"/>
    </location>
</feature>
<feature type="compositionally biased region" description="Basic residues" evidence="1">
    <location>
        <begin position="282"/>
        <end position="298"/>
    </location>
</feature>
<feature type="region of interest" description="Disordered" evidence="1">
    <location>
        <begin position="1"/>
        <end position="64"/>
    </location>
</feature>
<feature type="compositionally biased region" description="Gly residues" evidence="1">
    <location>
        <begin position="36"/>
        <end position="49"/>
    </location>
</feature>
<dbReference type="EMBL" id="CADCWC010000465">
    <property type="protein sequence ID" value="CAA9554209.1"/>
    <property type="molecule type" value="Genomic_DNA"/>
</dbReference>
<feature type="non-terminal residue" evidence="2">
    <location>
        <position position="402"/>
    </location>
</feature>
<feature type="compositionally biased region" description="Basic residues" evidence="1">
    <location>
        <begin position="248"/>
        <end position="265"/>
    </location>
</feature>
<feature type="compositionally biased region" description="Basic and acidic residues" evidence="1">
    <location>
        <begin position="315"/>
        <end position="326"/>
    </location>
</feature>
<feature type="compositionally biased region" description="Pro residues" evidence="1">
    <location>
        <begin position="229"/>
        <end position="246"/>
    </location>
</feature>
<feature type="compositionally biased region" description="Basic and acidic residues" evidence="1">
    <location>
        <begin position="299"/>
        <end position="308"/>
    </location>
</feature>
<accession>A0A6J4UR33</accession>
<feature type="compositionally biased region" description="Basic residues" evidence="1">
    <location>
        <begin position="1"/>
        <end position="31"/>
    </location>
</feature>
<feature type="non-terminal residue" evidence="2">
    <location>
        <position position="1"/>
    </location>
</feature>
<evidence type="ECO:0000256" key="1">
    <source>
        <dbReference type="SAM" id="MobiDB-lite"/>
    </source>
</evidence>
<feature type="region of interest" description="Disordered" evidence="1">
    <location>
        <begin position="114"/>
        <end position="402"/>
    </location>
</feature>